<dbReference type="Gene3D" id="2.60.20.10">
    <property type="entry name" value="Crystallins"/>
    <property type="match status" value="1"/>
</dbReference>
<feature type="chain" id="PRO_5016412426" evidence="2">
    <location>
        <begin position="31"/>
        <end position="139"/>
    </location>
</feature>
<dbReference type="RefSeq" id="WP_181557869.1">
    <property type="nucleotide sequence ID" value="NZ_JACHWI010000007.1"/>
</dbReference>
<sequence>MNKRTAVKAAIGAVVAVAGSLVVAPTAALAVYTCRSGEVCLYQDYNYKGSVSVITEMGPGGQGYVVDFRGHRYTNGVDLNDSASFVVNNTSQWIRLYEHGNFNNYKSGSWFEVGPNGQRNAPSNMNDKASSISWAPDPY</sequence>
<feature type="compositionally biased region" description="Polar residues" evidence="1">
    <location>
        <begin position="117"/>
        <end position="133"/>
    </location>
</feature>
<dbReference type="Proteomes" id="UP000249341">
    <property type="component" value="Unassembled WGS sequence"/>
</dbReference>
<dbReference type="EMBL" id="QLMJ01000008">
    <property type="protein sequence ID" value="RAK36539.1"/>
    <property type="molecule type" value="Genomic_DNA"/>
</dbReference>
<keyword evidence="2" id="KW-0732">Signal</keyword>
<evidence type="ECO:0000256" key="2">
    <source>
        <dbReference type="SAM" id="SignalP"/>
    </source>
</evidence>
<dbReference type="AlphaFoldDB" id="A0A327ZAL4"/>
<evidence type="ECO:0000256" key="1">
    <source>
        <dbReference type="SAM" id="MobiDB-lite"/>
    </source>
</evidence>
<proteinExistence type="predicted"/>
<protein>
    <submittedName>
        <fullName evidence="3">Peptidase inhibitor family I36</fullName>
    </submittedName>
</protein>
<accession>A0A327ZAL4</accession>
<comment type="caution">
    <text evidence="3">The sequence shown here is derived from an EMBL/GenBank/DDBJ whole genome shotgun (WGS) entry which is preliminary data.</text>
</comment>
<feature type="signal peptide" evidence="2">
    <location>
        <begin position="1"/>
        <end position="30"/>
    </location>
</feature>
<evidence type="ECO:0000313" key="3">
    <source>
        <dbReference type="EMBL" id="RAK36539.1"/>
    </source>
</evidence>
<evidence type="ECO:0000313" key="4">
    <source>
        <dbReference type="Proteomes" id="UP000249341"/>
    </source>
</evidence>
<feature type="region of interest" description="Disordered" evidence="1">
    <location>
        <begin position="116"/>
        <end position="139"/>
    </location>
</feature>
<gene>
    <name evidence="3" type="ORF">B0I29_108129</name>
</gene>
<organism evidence="3 4">
    <name type="scientific">Actinoplanes lutulentus</name>
    <dbReference type="NCBI Taxonomy" id="1287878"/>
    <lineage>
        <taxon>Bacteria</taxon>
        <taxon>Bacillati</taxon>
        <taxon>Actinomycetota</taxon>
        <taxon>Actinomycetes</taxon>
        <taxon>Micromonosporales</taxon>
        <taxon>Micromonosporaceae</taxon>
        <taxon>Actinoplanes</taxon>
    </lineage>
</organism>
<name>A0A327ZAL4_9ACTN</name>
<keyword evidence="4" id="KW-1185">Reference proteome</keyword>
<reference evidence="3 4" key="1">
    <citation type="submission" date="2018-06" db="EMBL/GenBank/DDBJ databases">
        <title>Genomic Encyclopedia of Type Strains, Phase III (KMG-III): the genomes of soil and plant-associated and newly described type strains.</title>
        <authorList>
            <person name="Whitman W."/>
        </authorList>
    </citation>
    <scope>NUCLEOTIDE SEQUENCE [LARGE SCALE GENOMIC DNA]</scope>
    <source>
        <strain evidence="3 4">CGMCC 4.7090</strain>
    </source>
</reference>
<dbReference type="Pfam" id="PF03995">
    <property type="entry name" value="Inhibitor_I36"/>
    <property type="match status" value="1"/>
</dbReference>